<dbReference type="EMBL" id="DQVM01000111">
    <property type="protein sequence ID" value="HIQ30040.1"/>
    <property type="molecule type" value="Genomic_DNA"/>
</dbReference>
<gene>
    <name evidence="1" type="ORF">EYH45_05695</name>
</gene>
<proteinExistence type="predicted"/>
<name>A0A832ZW96_CALS0</name>
<evidence type="ECO:0000313" key="1">
    <source>
        <dbReference type="EMBL" id="HIQ30040.1"/>
    </source>
</evidence>
<dbReference type="AlphaFoldDB" id="A0A832ZW96"/>
<sequence length="89" mass="10601">MKVRYIEEHHAGKNMTFHQRRSELEKPKPPLTFLRCKNCGTEHSRLFKHNDYIFKEIRGEEDKCPKCGSPEMIIVNIYVPEEREKQGRG</sequence>
<reference evidence="1" key="1">
    <citation type="journal article" date="2020" name="ISME J.">
        <title>Gammaproteobacteria mediating utilization of methyl-, sulfur- and petroleum organic compounds in deep ocean hydrothermal plumes.</title>
        <authorList>
            <person name="Zhou Z."/>
            <person name="Liu Y."/>
            <person name="Pan J."/>
            <person name="Cron B.R."/>
            <person name="Toner B.M."/>
            <person name="Anantharaman K."/>
            <person name="Breier J.A."/>
            <person name="Dick G.J."/>
            <person name="Li M."/>
        </authorList>
    </citation>
    <scope>NUCLEOTIDE SEQUENCE</scope>
    <source>
        <strain evidence="1">SZUA-1515</strain>
    </source>
</reference>
<comment type="caution">
    <text evidence="1">The sequence shown here is derived from an EMBL/GenBank/DDBJ whole genome shotgun (WGS) entry which is preliminary data.</text>
</comment>
<organism evidence="1 2">
    <name type="scientific">Caldiarchaeum subterraneum</name>
    <dbReference type="NCBI Taxonomy" id="311458"/>
    <lineage>
        <taxon>Archaea</taxon>
        <taxon>Nitrososphaerota</taxon>
        <taxon>Candidatus Caldarchaeales</taxon>
        <taxon>Candidatus Caldarchaeaceae</taxon>
        <taxon>Candidatus Caldarchaeum</taxon>
    </lineage>
</organism>
<accession>A0A832ZW96</accession>
<protein>
    <submittedName>
        <fullName evidence="1">Uncharacterized protein</fullName>
    </submittedName>
</protein>
<dbReference type="Proteomes" id="UP000608579">
    <property type="component" value="Unassembled WGS sequence"/>
</dbReference>
<evidence type="ECO:0000313" key="2">
    <source>
        <dbReference type="Proteomes" id="UP000608579"/>
    </source>
</evidence>